<name>A0A9W8Y488_9PLEO</name>
<dbReference type="InterPro" id="IPR021838">
    <property type="entry name" value="DUF3431"/>
</dbReference>
<reference evidence="1" key="1">
    <citation type="submission" date="2022-10" db="EMBL/GenBank/DDBJ databases">
        <title>Tapping the CABI collections for fungal endophytes: first genome assemblies for Collariella, Neodidymelliopsis, Ascochyta clinopodiicola, Didymella pomorum, Didymosphaeria variabile, Neocosmospora piperis and Neocucurbitaria cava.</title>
        <authorList>
            <person name="Hill R."/>
        </authorList>
    </citation>
    <scope>NUCLEOTIDE SEQUENCE</scope>
    <source>
        <strain evidence="1">IMI 356814</strain>
    </source>
</reference>
<keyword evidence="2" id="KW-1185">Reference proteome</keyword>
<protein>
    <submittedName>
        <fullName evidence="1">Uncharacterized protein</fullName>
    </submittedName>
</protein>
<comment type="caution">
    <text evidence="1">The sequence shown here is derived from an EMBL/GenBank/DDBJ whole genome shotgun (WGS) entry which is preliminary data.</text>
</comment>
<dbReference type="Pfam" id="PF11913">
    <property type="entry name" value="DUF3431"/>
    <property type="match status" value="1"/>
</dbReference>
<proteinExistence type="predicted"/>
<organism evidence="1 2">
    <name type="scientific">Neocucurbitaria cava</name>
    <dbReference type="NCBI Taxonomy" id="798079"/>
    <lineage>
        <taxon>Eukaryota</taxon>
        <taxon>Fungi</taxon>
        <taxon>Dikarya</taxon>
        <taxon>Ascomycota</taxon>
        <taxon>Pezizomycotina</taxon>
        <taxon>Dothideomycetes</taxon>
        <taxon>Pleosporomycetidae</taxon>
        <taxon>Pleosporales</taxon>
        <taxon>Pleosporineae</taxon>
        <taxon>Cucurbitariaceae</taxon>
        <taxon>Neocucurbitaria</taxon>
    </lineage>
</organism>
<dbReference type="PANTHER" id="PTHR37490:SF2">
    <property type="match status" value="1"/>
</dbReference>
<dbReference type="PANTHER" id="PTHR37490">
    <property type="entry name" value="EXPRESSED PROTEIN"/>
    <property type="match status" value="1"/>
</dbReference>
<dbReference type="Proteomes" id="UP001140560">
    <property type="component" value="Unassembled WGS sequence"/>
</dbReference>
<sequence>MRGRIAIVAASTTILLVIIGLFISAPKSWRFGASPSSVAGHYPYLKPSPLPWNPPKPKDPSGDDPAARLIVKVKLEEEDPPSWIDSLFPTWRKEVVTIGLEFSQLHENGRRVDKGRIANAYLTWIIENYKNLPDTMVFLSPDKQSQGESRAGSDRKNDISNLQIPFIQSSGFANLQCPSPSTCADSILPFRSPPNEFRTLEVNMTKAWVGIFGNITVPEQLSTPPCAEFAVSKAQVQKRGVEEYLKCWQWLNRTIMDDDSAGLVFAYLWHVIFGRDAVFCPQEKQCECEVYGKC</sequence>
<dbReference type="EMBL" id="JAPEUY010000016">
    <property type="protein sequence ID" value="KAJ4365202.1"/>
    <property type="molecule type" value="Genomic_DNA"/>
</dbReference>
<evidence type="ECO:0000313" key="1">
    <source>
        <dbReference type="EMBL" id="KAJ4365202.1"/>
    </source>
</evidence>
<dbReference type="AlphaFoldDB" id="A0A9W8Y488"/>
<evidence type="ECO:0000313" key="2">
    <source>
        <dbReference type="Proteomes" id="UP001140560"/>
    </source>
</evidence>
<dbReference type="OrthoDB" id="426718at2759"/>
<gene>
    <name evidence="1" type="ORF">N0V83_008820</name>
</gene>
<accession>A0A9W8Y488</accession>